<dbReference type="InterPro" id="IPR016181">
    <property type="entry name" value="Acyl_CoA_acyltransferase"/>
</dbReference>
<evidence type="ECO:0000259" key="1">
    <source>
        <dbReference type="Pfam" id="PF13480"/>
    </source>
</evidence>
<dbReference type="AlphaFoldDB" id="A0A927GCX9"/>
<dbReference type="RefSeq" id="WP_191038765.1">
    <property type="nucleotide sequence ID" value="NZ_JACXAA010000003.1"/>
</dbReference>
<dbReference type="Pfam" id="PF13480">
    <property type="entry name" value="Acetyltransf_6"/>
    <property type="match status" value="1"/>
</dbReference>
<comment type="caution">
    <text evidence="2">The sequence shown here is derived from an EMBL/GenBank/DDBJ whole genome shotgun (WGS) entry which is preliminary data.</text>
</comment>
<evidence type="ECO:0000313" key="2">
    <source>
        <dbReference type="EMBL" id="MBD2753129.1"/>
    </source>
</evidence>
<dbReference type="SUPFAM" id="SSF55729">
    <property type="entry name" value="Acyl-CoA N-acyltransferases (Nat)"/>
    <property type="match status" value="1"/>
</dbReference>
<dbReference type="Proteomes" id="UP000653797">
    <property type="component" value="Unassembled WGS sequence"/>
</dbReference>
<name>A0A927GCX9_9BACT</name>
<organism evidence="2 3">
    <name type="scientific">Spirosoma validum</name>
    <dbReference type="NCBI Taxonomy" id="2771355"/>
    <lineage>
        <taxon>Bacteria</taxon>
        <taxon>Pseudomonadati</taxon>
        <taxon>Bacteroidota</taxon>
        <taxon>Cytophagia</taxon>
        <taxon>Cytophagales</taxon>
        <taxon>Cytophagaceae</taxon>
        <taxon>Spirosoma</taxon>
    </lineage>
</organism>
<proteinExistence type="predicted"/>
<keyword evidence="3" id="KW-1185">Reference proteome</keyword>
<dbReference type="EMBL" id="JACXAA010000003">
    <property type="protein sequence ID" value="MBD2753129.1"/>
    <property type="molecule type" value="Genomic_DNA"/>
</dbReference>
<sequence>MTGYQIICQCNPKPSDIPNFCQPGFFFNETEHLQQQSTQPFYLLTAVNQRSQQAEARCAFFLDNNVAVSPKAAPFGSIEFAENLPESVLDTFLQTIIEAAQSVFATTLRVVNYPYCYAPQQMKQLLAKLSTLGFQVVETNQTFYLPVTTEIFTDNLIPAERRRLRKCAEAGLNFQYWSSPNVANIVNFLQETRQQQGYELTICPDKLANLLQTFPNQFLVFMVNDGPRLAALSVAVRVREDILYSFLPASHSNYRTFSPMVMLTYGLYTYCQQQGIRLLDLGTSLDENNQPKHSLMRFKRNLGAQESPKFVFEKHF</sequence>
<evidence type="ECO:0000313" key="3">
    <source>
        <dbReference type="Proteomes" id="UP000653797"/>
    </source>
</evidence>
<dbReference type="Gene3D" id="3.40.630.30">
    <property type="match status" value="1"/>
</dbReference>
<feature type="domain" description="BioF2-like acetyltransferase" evidence="1">
    <location>
        <begin position="161"/>
        <end position="284"/>
    </location>
</feature>
<accession>A0A927GCX9</accession>
<dbReference type="InterPro" id="IPR038740">
    <property type="entry name" value="BioF2-like_GNAT_dom"/>
</dbReference>
<reference evidence="2" key="1">
    <citation type="submission" date="2020-09" db="EMBL/GenBank/DDBJ databases">
        <authorList>
            <person name="Kim M.K."/>
        </authorList>
    </citation>
    <scope>NUCLEOTIDE SEQUENCE</scope>
    <source>
        <strain evidence="2">BT704</strain>
    </source>
</reference>
<protein>
    <submittedName>
        <fullName evidence="2">GNAT family N-acetyltransferase</fullName>
    </submittedName>
</protein>
<gene>
    <name evidence="2" type="ORF">IC230_09545</name>
</gene>